<name>A0AAP5KRX3_9ENTE</name>
<dbReference type="Proteomes" id="UP001256547">
    <property type="component" value="Unassembled WGS sequence"/>
</dbReference>
<accession>A0AAP5KRX3</accession>
<feature type="coiled-coil region" evidence="1">
    <location>
        <begin position="1"/>
        <end position="35"/>
    </location>
</feature>
<evidence type="ECO:0000256" key="1">
    <source>
        <dbReference type="SAM" id="Coils"/>
    </source>
</evidence>
<dbReference type="RefSeq" id="WP_170999796.1">
    <property type="nucleotide sequence ID" value="NZ_JARPYR010000013.1"/>
</dbReference>
<organism evidence="3 4">
    <name type="scientific">Enterococcus dongliensis</name>
    <dbReference type="NCBI Taxonomy" id="2559925"/>
    <lineage>
        <taxon>Bacteria</taxon>
        <taxon>Bacillati</taxon>
        <taxon>Bacillota</taxon>
        <taxon>Bacilli</taxon>
        <taxon>Lactobacillales</taxon>
        <taxon>Enterococcaceae</taxon>
        <taxon>Enterococcus</taxon>
    </lineage>
</organism>
<dbReference type="AlphaFoldDB" id="A0AAP5KRX3"/>
<evidence type="ECO:0000313" key="5">
    <source>
        <dbReference type="Proteomes" id="UP001256547"/>
    </source>
</evidence>
<comment type="caution">
    <text evidence="3">The sequence shown here is derived from an EMBL/GenBank/DDBJ whole genome shotgun (WGS) entry which is preliminary data.</text>
</comment>
<gene>
    <name evidence="3" type="ORF">P7D36_09485</name>
    <name evidence="2" type="ORF">P7D39_07920</name>
</gene>
<evidence type="ECO:0000313" key="4">
    <source>
        <dbReference type="Proteomes" id="UP001245561"/>
    </source>
</evidence>
<dbReference type="EMBL" id="JARPYT010000013">
    <property type="protein sequence ID" value="MDT2637722.1"/>
    <property type="molecule type" value="Genomic_DNA"/>
</dbReference>
<evidence type="ECO:0000313" key="2">
    <source>
        <dbReference type="EMBL" id="MDT2596928.1"/>
    </source>
</evidence>
<reference evidence="3 5" key="1">
    <citation type="submission" date="2023-03" db="EMBL/GenBank/DDBJ databases">
        <authorList>
            <person name="Shen W."/>
            <person name="Cai J."/>
        </authorList>
    </citation>
    <scope>NUCLEOTIDE SEQUENCE</scope>
    <source>
        <strain evidence="3">P55-2</strain>
        <strain evidence="2 5">P72-2</strain>
    </source>
</reference>
<dbReference type="Proteomes" id="UP001245561">
    <property type="component" value="Unassembled WGS sequence"/>
</dbReference>
<protein>
    <submittedName>
        <fullName evidence="3">Uncharacterized protein</fullName>
    </submittedName>
</protein>
<proteinExistence type="predicted"/>
<keyword evidence="1" id="KW-0175">Coiled coil</keyword>
<sequence>MEVNESVILEAQKELAAVKNELQRLEQLKFSSELKDQRIESLRQEIQQVEGFLKL</sequence>
<dbReference type="EMBL" id="JARPYR010000013">
    <property type="protein sequence ID" value="MDT2596928.1"/>
    <property type="molecule type" value="Genomic_DNA"/>
</dbReference>
<evidence type="ECO:0000313" key="3">
    <source>
        <dbReference type="EMBL" id="MDT2637722.1"/>
    </source>
</evidence>
<keyword evidence="5" id="KW-1185">Reference proteome</keyword>